<keyword evidence="7 11" id="KW-0547">Nucleotide-binding</keyword>
<evidence type="ECO:0000256" key="1">
    <source>
        <dbReference type="ARBA" id="ARBA00002324"/>
    </source>
</evidence>
<keyword evidence="9 11" id="KW-0520">NAD</keyword>
<reference evidence="13" key="1">
    <citation type="submission" date="2021-08" db="EMBL/GenBank/DDBJ databases">
        <title>Comparative analyses of Brucepasteria parasyntrophica and Teretinema zuelzerae.</title>
        <authorList>
            <person name="Song Y."/>
            <person name="Brune A."/>
        </authorList>
    </citation>
    <scope>NUCLEOTIDE SEQUENCE</scope>
    <source>
        <strain evidence="13">DSM 1903</strain>
    </source>
</reference>
<evidence type="ECO:0000256" key="5">
    <source>
        <dbReference type="ARBA" id="ARBA00022679"/>
    </source>
</evidence>
<dbReference type="SUPFAM" id="SSF52374">
    <property type="entry name" value="Nucleotidylyl transferase"/>
    <property type="match status" value="1"/>
</dbReference>
<gene>
    <name evidence="11 13" type="primary">nadD</name>
    <name evidence="13" type="ORF">K7J14_10995</name>
</gene>
<dbReference type="CDD" id="cd02165">
    <property type="entry name" value="NMNAT"/>
    <property type="match status" value="1"/>
</dbReference>
<protein>
    <recommendedName>
        <fullName evidence="11">Probable nicotinate-nucleotide adenylyltransferase</fullName>
        <ecNumber evidence="11">2.7.7.18</ecNumber>
    </recommendedName>
    <alternativeName>
        <fullName evidence="11">Deamido-NAD(+) diphosphorylase</fullName>
    </alternativeName>
    <alternativeName>
        <fullName evidence="11">Deamido-NAD(+) pyrophosphorylase</fullName>
    </alternativeName>
    <alternativeName>
        <fullName evidence="11">Nicotinate mononucleotide adenylyltransferase</fullName>
        <shortName evidence="11">NaMN adenylyltransferase</shortName>
    </alternativeName>
</protein>
<name>A0AAE3EHQ6_9SPIR</name>
<keyword evidence="8 11" id="KW-0067">ATP-binding</keyword>
<dbReference type="PANTHER" id="PTHR39321:SF3">
    <property type="entry name" value="PHOSPHOPANTETHEINE ADENYLYLTRANSFERASE"/>
    <property type="match status" value="1"/>
</dbReference>
<dbReference type="RefSeq" id="WP_230756106.1">
    <property type="nucleotide sequence ID" value="NZ_JAINWA010000003.1"/>
</dbReference>
<organism evidence="13 14">
    <name type="scientific">Teretinema zuelzerae</name>
    <dbReference type="NCBI Taxonomy" id="156"/>
    <lineage>
        <taxon>Bacteria</taxon>
        <taxon>Pseudomonadati</taxon>
        <taxon>Spirochaetota</taxon>
        <taxon>Spirochaetia</taxon>
        <taxon>Spirochaetales</taxon>
        <taxon>Treponemataceae</taxon>
        <taxon>Teretinema</taxon>
    </lineage>
</organism>
<comment type="function">
    <text evidence="1 11">Catalyzes the reversible adenylation of nicotinate mononucleotide (NaMN) to nicotinic acid adenine dinucleotide (NaAD).</text>
</comment>
<accession>A0AAE3EHQ6</accession>
<dbReference type="EC" id="2.7.7.18" evidence="11"/>
<evidence type="ECO:0000256" key="9">
    <source>
        <dbReference type="ARBA" id="ARBA00023027"/>
    </source>
</evidence>
<dbReference type="InterPro" id="IPR005248">
    <property type="entry name" value="NadD/NMNAT"/>
</dbReference>
<comment type="pathway">
    <text evidence="2 11">Cofactor biosynthesis; NAD(+) biosynthesis; deamido-NAD(+) from nicotinate D-ribonucleotide: step 1/1.</text>
</comment>
<evidence type="ECO:0000313" key="14">
    <source>
        <dbReference type="Proteomes" id="UP001198163"/>
    </source>
</evidence>
<evidence type="ECO:0000256" key="8">
    <source>
        <dbReference type="ARBA" id="ARBA00022840"/>
    </source>
</evidence>
<dbReference type="EMBL" id="JAINWA010000003">
    <property type="protein sequence ID" value="MCD1655220.1"/>
    <property type="molecule type" value="Genomic_DNA"/>
</dbReference>
<dbReference type="NCBIfam" id="TIGR00125">
    <property type="entry name" value="cyt_tran_rel"/>
    <property type="match status" value="1"/>
</dbReference>
<comment type="catalytic activity">
    <reaction evidence="10 11">
        <text>nicotinate beta-D-ribonucleotide + ATP + H(+) = deamido-NAD(+) + diphosphate</text>
        <dbReference type="Rhea" id="RHEA:22860"/>
        <dbReference type="ChEBI" id="CHEBI:15378"/>
        <dbReference type="ChEBI" id="CHEBI:30616"/>
        <dbReference type="ChEBI" id="CHEBI:33019"/>
        <dbReference type="ChEBI" id="CHEBI:57502"/>
        <dbReference type="ChEBI" id="CHEBI:58437"/>
        <dbReference type="EC" id="2.7.7.18"/>
    </reaction>
</comment>
<dbReference type="HAMAP" id="MF_00244">
    <property type="entry name" value="NaMN_adenylyltr"/>
    <property type="match status" value="1"/>
</dbReference>
<keyword evidence="6 11" id="KW-0548">Nucleotidyltransferase</keyword>
<evidence type="ECO:0000256" key="2">
    <source>
        <dbReference type="ARBA" id="ARBA00005019"/>
    </source>
</evidence>
<dbReference type="Gene3D" id="3.40.50.620">
    <property type="entry name" value="HUPs"/>
    <property type="match status" value="1"/>
</dbReference>
<evidence type="ECO:0000256" key="3">
    <source>
        <dbReference type="ARBA" id="ARBA00009014"/>
    </source>
</evidence>
<dbReference type="AlphaFoldDB" id="A0AAE3EHQ6"/>
<sequence>MTLAVLGGSFNPVHNGHLSLARTVHSLLGYERVFLIPAASPPHKALSSGATPEQRLEMLRLAVAGEAWLEVDDCEIQRGGTSWTIETLRELTLRYSSSLEGKIGLVIGRDLASGFSQWREADLIPHFADIILAGRPGGDQNSAPEFPHRLLANDLVDASSSDIRSRIREKASWESLVPEAVYRYILDNALYQNS</sequence>
<dbReference type="GO" id="GO:0004515">
    <property type="term" value="F:nicotinate-nucleotide adenylyltransferase activity"/>
    <property type="evidence" value="ECO:0007669"/>
    <property type="project" value="UniProtKB-UniRule"/>
</dbReference>
<evidence type="ECO:0000256" key="7">
    <source>
        <dbReference type="ARBA" id="ARBA00022741"/>
    </source>
</evidence>
<dbReference type="GO" id="GO:0009435">
    <property type="term" value="P:NAD+ biosynthetic process"/>
    <property type="evidence" value="ECO:0007669"/>
    <property type="project" value="UniProtKB-UniRule"/>
</dbReference>
<dbReference type="InterPro" id="IPR004821">
    <property type="entry name" value="Cyt_trans-like"/>
</dbReference>
<evidence type="ECO:0000256" key="10">
    <source>
        <dbReference type="ARBA" id="ARBA00048721"/>
    </source>
</evidence>
<dbReference type="InterPro" id="IPR014729">
    <property type="entry name" value="Rossmann-like_a/b/a_fold"/>
</dbReference>
<evidence type="ECO:0000259" key="12">
    <source>
        <dbReference type="Pfam" id="PF01467"/>
    </source>
</evidence>
<dbReference type="Proteomes" id="UP001198163">
    <property type="component" value="Unassembled WGS sequence"/>
</dbReference>
<dbReference type="PANTHER" id="PTHR39321">
    <property type="entry name" value="NICOTINATE-NUCLEOTIDE ADENYLYLTRANSFERASE-RELATED"/>
    <property type="match status" value="1"/>
</dbReference>
<keyword evidence="4 11" id="KW-0662">Pyridine nucleotide biosynthesis</keyword>
<proteinExistence type="inferred from homology"/>
<comment type="caution">
    <text evidence="13">The sequence shown here is derived from an EMBL/GenBank/DDBJ whole genome shotgun (WGS) entry which is preliminary data.</text>
</comment>
<dbReference type="Pfam" id="PF01467">
    <property type="entry name" value="CTP_transf_like"/>
    <property type="match status" value="1"/>
</dbReference>
<keyword evidence="14" id="KW-1185">Reference proteome</keyword>
<comment type="similarity">
    <text evidence="3 11">Belongs to the NadD family.</text>
</comment>
<evidence type="ECO:0000313" key="13">
    <source>
        <dbReference type="EMBL" id="MCD1655220.1"/>
    </source>
</evidence>
<evidence type="ECO:0000256" key="4">
    <source>
        <dbReference type="ARBA" id="ARBA00022642"/>
    </source>
</evidence>
<evidence type="ECO:0000256" key="11">
    <source>
        <dbReference type="HAMAP-Rule" id="MF_00244"/>
    </source>
</evidence>
<keyword evidence="5 11" id="KW-0808">Transferase</keyword>
<feature type="domain" description="Cytidyltransferase-like" evidence="12">
    <location>
        <begin position="5"/>
        <end position="166"/>
    </location>
</feature>
<evidence type="ECO:0000256" key="6">
    <source>
        <dbReference type="ARBA" id="ARBA00022695"/>
    </source>
</evidence>
<dbReference type="NCBIfam" id="TIGR00482">
    <property type="entry name" value="nicotinate (nicotinamide) nucleotide adenylyltransferase"/>
    <property type="match status" value="1"/>
</dbReference>
<dbReference type="GO" id="GO:0005524">
    <property type="term" value="F:ATP binding"/>
    <property type="evidence" value="ECO:0007669"/>
    <property type="project" value="UniProtKB-KW"/>
</dbReference>